<keyword evidence="2" id="KW-1185">Reference proteome</keyword>
<evidence type="ECO:0000313" key="2">
    <source>
        <dbReference type="Proteomes" id="UP000821845"/>
    </source>
</evidence>
<dbReference type="EMBL" id="CM023489">
    <property type="protein sequence ID" value="KAH6921879.1"/>
    <property type="molecule type" value="Genomic_DNA"/>
</dbReference>
<gene>
    <name evidence="1" type="ORF">HPB50_005755</name>
</gene>
<dbReference type="Proteomes" id="UP000821845">
    <property type="component" value="Chromosome 9"/>
</dbReference>
<proteinExistence type="predicted"/>
<name>A0ACB7RN07_HYAAI</name>
<organism evidence="1 2">
    <name type="scientific">Hyalomma asiaticum</name>
    <name type="common">Tick</name>
    <dbReference type="NCBI Taxonomy" id="266040"/>
    <lineage>
        <taxon>Eukaryota</taxon>
        <taxon>Metazoa</taxon>
        <taxon>Ecdysozoa</taxon>
        <taxon>Arthropoda</taxon>
        <taxon>Chelicerata</taxon>
        <taxon>Arachnida</taxon>
        <taxon>Acari</taxon>
        <taxon>Parasitiformes</taxon>
        <taxon>Ixodida</taxon>
        <taxon>Ixodoidea</taxon>
        <taxon>Ixodidae</taxon>
        <taxon>Hyalomminae</taxon>
        <taxon>Hyalomma</taxon>
    </lineage>
</organism>
<protein>
    <submittedName>
        <fullName evidence="1">Uncharacterized protein</fullName>
    </submittedName>
</protein>
<evidence type="ECO:0000313" key="1">
    <source>
        <dbReference type="EMBL" id="KAH6921879.1"/>
    </source>
</evidence>
<comment type="caution">
    <text evidence="1">The sequence shown here is derived from an EMBL/GenBank/DDBJ whole genome shotgun (WGS) entry which is preliminary data.</text>
</comment>
<accession>A0ACB7RN07</accession>
<sequence>MYLQGWNDVSFHGSRQIPTPNIDALAATGVILQRHYSASTCTPSRAAATRLHVGYQAFPPAPERSLSLRFQLLPQWLKRLGYSTHIIGKWHLGYSSVEYTPTWRGFDTFFGYYNGASYYFNHTLLWKGHCGLDFWRNSGKRTRPATNLKGVYSTDAFTEEAVQIIRKHDDRKPLFLYMSYQGVHSSCKGCPAEAPRRNADKFSYITARNRTLLAGAADAVDSSVGRLLEALQSRAMLAHSVVLFASDNGAGPLSTSNDELPNAGKQLASERGQGRRLGRRDKDAGRPVVS</sequence>
<reference evidence="1" key="1">
    <citation type="submission" date="2020-05" db="EMBL/GenBank/DDBJ databases">
        <title>Large-scale comparative analyses of tick genomes elucidate their genetic diversity and vector capacities.</title>
        <authorList>
            <person name="Jia N."/>
            <person name="Wang J."/>
            <person name="Shi W."/>
            <person name="Du L."/>
            <person name="Sun Y."/>
            <person name="Zhan W."/>
            <person name="Jiang J."/>
            <person name="Wang Q."/>
            <person name="Zhang B."/>
            <person name="Ji P."/>
            <person name="Sakyi L.B."/>
            <person name="Cui X."/>
            <person name="Yuan T."/>
            <person name="Jiang B."/>
            <person name="Yang W."/>
            <person name="Lam T.T.-Y."/>
            <person name="Chang Q."/>
            <person name="Ding S."/>
            <person name="Wang X."/>
            <person name="Zhu J."/>
            <person name="Ruan X."/>
            <person name="Zhao L."/>
            <person name="Wei J."/>
            <person name="Que T."/>
            <person name="Du C."/>
            <person name="Cheng J."/>
            <person name="Dai P."/>
            <person name="Han X."/>
            <person name="Huang E."/>
            <person name="Gao Y."/>
            <person name="Liu J."/>
            <person name="Shao H."/>
            <person name="Ye R."/>
            <person name="Li L."/>
            <person name="Wei W."/>
            <person name="Wang X."/>
            <person name="Wang C."/>
            <person name="Yang T."/>
            <person name="Huo Q."/>
            <person name="Li W."/>
            <person name="Guo W."/>
            <person name="Chen H."/>
            <person name="Zhou L."/>
            <person name="Ni X."/>
            <person name="Tian J."/>
            <person name="Zhou Y."/>
            <person name="Sheng Y."/>
            <person name="Liu T."/>
            <person name="Pan Y."/>
            <person name="Xia L."/>
            <person name="Li J."/>
            <person name="Zhao F."/>
            <person name="Cao W."/>
        </authorList>
    </citation>
    <scope>NUCLEOTIDE SEQUENCE</scope>
    <source>
        <strain evidence="1">Hyas-2018</strain>
    </source>
</reference>